<protein>
    <submittedName>
        <fullName evidence="1">Uncharacterized protein</fullName>
    </submittedName>
</protein>
<proteinExistence type="predicted"/>
<name>A0A455SZ02_9CHLR</name>
<reference evidence="1" key="1">
    <citation type="submission" date="2018-12" db="EMBL/GenBank/DDBJ databases">
        <title>Novel natural products biosynthetic potential of the class Ktedonobacteria.</title>
        <authorList>
            <person name="Zheng Y."/>
            <person name="Saitou A."/>
            <person name="Wang C.M."/>
            <person name="Toyoda A."/>
            <person name="Minakuchi Y."/>
            <person name="Sekiguchi Y."/>
            <person name="Ueda K."/>
            <person name="Takano H."/>
            <person name="Sakai Y."/>
            <person name="Yokota A."/>
            <person name="Yabe S."/>
        </authorList>
    </citation>
    <scope>NUCLEOTIDE SEQUENCE</scope>
    <source>
        <strain evidence="1">A3-2</strain>
    </source>
</reference>
<accession>A0A455SZ02</accession>
<sequence length="100" mass="10660">MLRLPILPSHPSVQDASREAVSSRFDSGCKLERGDLPGDWGASRFPTALCVQTRGFLLIVREHRGQVGQAAPACGIALGVGRWLCAGHLLPLSRQEAGEG</sequence>
<evidence type="ECO:0000313" key="1">
    <source>
        <dbReference type="EMBL" id="BBH92112.1"/>
    </source>
</evidence>
<gene>
    <name evidence="1" type="ORF">KTA_03110</name>
</gene>
<dbReference type="AlphaFoldDB" id="A0A455SZ02"/>
<dbReference type="EMBL" id="AP019377">
    <property type="protein sequence ID" value="BBH92112.1"/>
    <property type="molecule type" value="Genomic_DNA"/>
</dbReference>
<organism evidence="1">
    <name type="scientific">Thermogemmatispora argillosa</name>
    <dbReference type="NCBI Taxonomy" id="2045280"/>
    <lineage>
        <taxon>Bacteria</taxon>
        <taxon>Bacillati</taxon>
        <taxon>Chloroflexota</taxon>
        <taxon>Ktedonobacteria</taxon>
        <taxon>Thermogemmatisporales</taxon>
        <taxon>Thermogemmatisporaceae</taxon>
        <taxon>Thermogemmatispora</taxon>
    </lineage>
</organism>